<organism evidence="1 2">
    <name type="scientific">Natronococcus jeotgali DSM 18795</name>
    <dbReference type="NCBI Taxonomy" id="1227498"/>
    <lineage>
        <taxon>Archaea</taxon>
        <taxon>Methanobacteriati</taxon>
        <taxon>Methanobacteriota</taxon>
        <taxon>Stenosarchaea group</taxon>
        <taxon>Halobacteria</taxon>
        <taxon>Halobacteriales</taxon>
        <taxon>Natrialbaceae</taxon>
        <taxon>Natronococcus</taxon>
    </lineage>
</organism>
<dbReference type="EMBL" id="AOIA01000017">
    <property type="protein sequence ID" value="ELY66378.1"/>
    <property type="molecule type" value="Genomic_DNA"/>
</dbReference>
<dbReference type="RefSeq" id="WP_008419520.1">
    <property type="nucleotide sequence ID" value="NZ_AOIA01000017.1"/>
</dbReference>
<gene>
    <name evidence="1" type="ORF">C492_00599</name>
</gene>
<keyword evidence="2" id="KW-1185">Reference proteome</keyword>
<dbReference type="OrthoDB" id="262043at2157"/>
<dbReference type="AlphaFoldDB" id="L9Y0I0"/>
<evidence type="ECO:0000313" key="1">
    <source>
        <dbReference type="EMBL" id="ELY66378.1"/>
    </source>
</evidence>
<evidence type="ECO:0000313" key="2">
    <source>
        <dbReference type="Proteomes" id="UP000011531"/>
    </source>
</evidence>
<proteinExistence type="predicted"/>
<dbReference type="InterPro" id="IPR036691">
    <property type="entry name" value="Endo/exonu/phosph_ase_sf"/>
</dbReference>
<comment type="caution">
    <text evidence="1">The sequence shown here is derived from an EMBL/GenBank/DDBJ whole genome shotgun (WGS) entry which is preliminary data.</text>
</comment>
<dbReference type="Gene3D" id="3.60.10.10">
    <property type="entry name" value="Endonuclease/exonuclease/phosphatase"/>
    <property type="match status" value="1"/>
</dbReference>
<accession>L9Y0I0</accession>
<evidence type="ECO:0008006" key="3">
    <source>
        <dbReference type="Google" id="ProtNLM"/>
    </source>
</evidence>
<dbReference type="SUPFAM" id="SSF56219">
    <property type="entry name" value="DNase I-like"/>
    <property type="match status" value="1"/>
</dbReference>
<dbReference type="Proteomes" id="UP000011531">
    <property type="component" value="Unassembled WGS sequence"/>
</dbReference>
<sequence>MKIVSWNANMAFRKKKSALLEDHDPDILLIQESEHPEHNGTWDEFSDWEWTGNNPNKGLGVYTRNGYTLDRIEEEVPAQYFLPVRIVEKPDLKLLNVWAMNNKENPKKRYIGQLWTALQHYDFLDEDCIIAGDVNWNVQWDENPKYGLCGDYMDVISDLEDHGLCSAYHTISGDKYGDESESTFYMHRKEDRPFHTDHFFIPSRLVDSVSNFEVGEHITWSEHSDHMPLTINFDIE</sequence>
<protein>
    <recommendedName>
        <fullName evidence="3">Endonuclease/exonuclease/phosphatase</fullName>
    </recommendedName>
</protein>
<reference evidence="1 2" key="1">
    <citation type="journal article" date="2014" name="PLoS Genet.">
        <title>Phylogenetically driven sequencing of extremely halophilic archaea reveals strategies for static and dynamic osmo-response.</title>
        <authorList>
            <person name="Becker E.A."/>
            <person name="Seitzer P.M."/>
            <person name="Tritt A."/>
            <person name="Larsen D."/>
            <person name="Krusor M."/>
            <person name="Yao A.I."/>
            <person name="Wu D."/>
            <person name="Madern D."/>
            <person name="Eisen J.A."/>
            <person name="Darling A.E."/>
            <person name="Facciotti M.T."/>
        </authorList>
    </citation>
    <scope>NUCLEOTIDE SEQUENCE [LARGE SCALE GENOMIC DNA]</scope>
    <source>
        <strain evidence="1 2">DSM 18795</strain>
    </source>
</reference>
<name>L9Y0I0_9EURY</name>